<dbReference type="GO" id="GO:0051539">
    <property type="term" value="F:4 iron, 4 sulfur cluster binding"/>
    <property type="evidence" value="ECO:0007669"/>
    <property type="project" value="UniProtKB-UniRule"/>
</dbReference>
<dbReference type="SUPFAM" id="SSF52016">
    <property type="entry name" value="LeuD/IlvD-like"/>
    <property type="match status" value="1"/>
</dbReference>
<sequence length="781" mass="84881">MQKFSRLGRLGQSLASRRQLATVSDAPLSRKVEMTNWEKGHYINYQKMNENLQIVRGRLNRPLTFAEKILYSHLDDPHGQEIERGSSYLKLRPDRVACQDATAQMAILQFMSAGLPSVATPTTVHCDHLIEAQVGGEKDLARANEINKEVYNFLSTSCAKYNIGFWKPGSGIIHQIVLENYAFPGALLIGTDSHTPNAGGLGMAAIGVGGADAVDVMAGLPWELKAPKVIGVKLTGKLSGWTSPKDIILKVAGILTVKGGTGAIVEYHGPGTESLSCTGMATICNMGAEIGATTSVFPFNDRMYDYLAATKRRDIGDFSREYAAQLREDEGAEYDELIEINLDELEPHINGPFTPDLATPISKFKEAVKANKWPEELKVGLIGSCTNSSYEDMTRAASIAEDAMSHGIKAKSLFTVTPGSEQIRATIERDGQLKTFEEFGGMVLANACGPCIGQWDRKDVKKGEANSIISSYNRNFTGRNDANPATHSFVTSPDLVVAMTIAGRLDFNPLEDHLLDSNGSKFKLKEPTGLGLPTNGYDPGQDTYQAPPEDRASVSVAVSPTSDRLQLLSPFSAWDGKDAKDLPILIKCQGKTTTDHISMAGPWLKYRGHLDNISNNMLIGAINAENGEANKVKNALNGEYGAVPDVARDYKKNGVPWVVIGDWNYGEGSSREHAALEPRHLGGAAIITRSFARIHETNLKKQGMLPLTFSDPADYDKIGPNDRVDLASTELAPGKPLTMTVHPADGSKEFQIPLSHTFNEGQIEWFKNGSALNTMAKNAKQ</sequence>
<evidence type="ECO:0000256" key="1">
    <source>
        <dbReference type="ARBA" id="ARBA00004173"/>
    </source>
</evidence>
<comment type="catalytic activity">
    <reaction evidence="12">
        <text>citrate = D-threo-isocitrate</text>
        <dbReference type="Rhea" id="RHEA:10336"/>
        <dbReference type="ChEBI" id="CHEBI:15562"/>
        <dbReference type="ChEBI" id="CHEBI:16947"/>
        <dbReference type="EC" id="4.2.1.3"/>
    </reaction>
</comment>
<dbReference type="GO" id="GO:0003994">
    <property type="term" value="F:aconitate hydratase activity"/>
    <property type="evidence" value="ECO:0007669"/>
    <property type="project" value="UniProtKB-EC"/>
</dbReference>
<keyword evidence="9 13" id="KW-0411">Iron-sulfur</keyword>
<accession>A0A4Q4QXP5</accession>
<evidence type="ECO:0000256" key="9">
    <source>
        <dbReference type="ARBA" id="ARBA00023014"/>
    </source>
</evidence>
<dbReference type="Gene3D" id="3.40.1060.10">
    <property type="entry name" value="Aconitase, Domain 2"/>
    <property type="match status" value="1"/>
</dbReference>
<keyword evidence="5" id="KW-0816">Tricarboxylic acid cycle</keyword>
<keyword evidence="18" id="KW-1185">Reference proteome</keyword>
<dbReference type="AlphaFoldDB" id="A0A4Q4QXP5"/>
<dbReference type="GO" id="GO:0005829">
    <property type="term" value="C:cytosol"/>
    <property type="evidence" value="ECO:0007669"/>
    <property type="project" value="TreeGrafter"/>
</dbReference>
<dbReference type="InterPro" id="IPR018136">
    <property type="entry name" value="Aconitase_4Fe-4S_BS"/>
</dbReference>
<evidence type="ECO:0000256" key="14">
    <source>
        <dbReference type="SAM" id="MobiDB-lite"/>
    </source>
</evidence>
<dbReference type="PROSITE" id="PS00450">
    <property type="entry name" value="ACONITASE_1"/>
    <property type="match status" value="1"/>
</dbReference>
<name>A0A4Q4QXP5_9PLEO</name>
<proteinExistence type="inferred from homology"/>
<reference evidence="18" key="1">
    <citation type="journal article" date="2019" name="bioRxiv">
        <title>Genomics, evolutionary history and diagnostics of the Alternaria alternata species group including apple and Asian pear pathotypes.</title>
        <authorList>
            <person name="Armitage A.D."/>
            <person name="Cockerton H.M."/>
            <person name="Sreenivasaprasad S."/>
            <person name="Woodhall J.W."/>
            <person name="Lane C.R."/>
            <person name="Harrison R.J."/>
            <person name="Clarkson J.P."/>
        </authorList>
    </citation>
    <scope>NUCLEOTIDE SEQUENCE [LARGE SCALE GENOMIC DNA]</scope>
    <source>
        <strain evidence="18">RGR 97.0016</strain>
    </source>
</reference>
<dbReference type="PANTHER" id="PTHR43160:SF3">
    <property type="entry name" value="ACONITATE HYDRATASE, MITOCHONDRIAL"/>
    <property type="match status" value="1"/>
</dbReference>
<dbReference type="InterPro" id="IPR000573">
    <property type="entry name" value="AconitaseA/IPMdHydase_ssu_swvl"/>
</dbReference>
<feature type="domain" description="Aconitase/3-isopropylmalate dehydratase large subunit alpha/beta/alpha" evidence="15">
    <location>
        <begin position="67"/>
        <end position="503"/>
    </location>
</feature>
<dbReference type="PROSITE" id="PS01244">
    <property type="entry name" value="ACONITASE_2"/>
    <property type="match status" value="1"/>
</dbReference>
<dbReference type="InterPro" id="IPR006248">
    <property type="entry name" value="Aconitase_mito-like"/>
</dbReference>
<dbReference type="Pfam" id="PF00330">
    <property type="entry name" value="Aconitase"/>
    <property type="match status" value="1"/>
</dbReference>
<dbReference type="InterPro" id="IPR036008">
    <property type="entry name" value="Aconitase_4Fe-4S_dom"/>
</dbReference>
<evidence type="ECO:0000313" key="18">
    <source>
        <dbReference type="Proteomes" id="UP000293823"/>
    </source>
</evidence>
<evidence type="ECO:0000256" key="2">
    <source>
        <dbReference type="ARBA" id="ARBA00004717"/>
    </source>
</evidence>
<organism evidence="17 18">
    <name type="scientific">Alternaria arborescens</name>
    <dbReference type="NCBI Taxonomy" id="156630"/>
    <lineage>
        <taxon>Eukaryota</taxon>
        <taxon>Fungi</taxon>
        <taxon>Dikarya</taxon>
        <taxon>Ascomycota</taxon>
        <taxon>Pezizomycotina</taxon>
        <taxon>Dothideomycetes</taxon>
        <taxon>Pleosporomycetidae</taxon>
        <taxon>Pleosporales</taxon>
        <taxon>Pleosporineae</taxon>
        <taxon>Pleosporaceae</taxon>
        <taxon>Alternaria</taxon>
        <taxon>Alternaria sect. Alternaria</taxon>
    </lineage>
</organism>
<evidence type="ECO:0000259" key="16">
    <source>
        <dbReference type="Pfam" id="PF00694"/>
    </source>
</evidence>
<comment type="pathway">
    <text evidence="2">Carbohydrate metabolism; tricarboxylic acid cycle; isocitrate from oxaloacetate: step 2/2.</text>
</comment>
<gene>
    <name evidence="17" type="ORF">AA0113_g9997</name>
</gene>
<comment type="cofactor">
    <cofactor evidence="13">
        <name>[4Fe-4S] cluster</name>
        <dbReference type="ChEBI" id="CHEBI:49883"/>
    </cofactor>
    <text evidence="13">Binds 1 [4Fe-4S] cluster per subunit.</text>
</comment>
<evidence type="ECO:0000256" key="8">
    <source>
        <dbReference type="ARBA" id="ARBA00023004"/>
    </source>
</evidence>
<dbReference type="EC" id="4.2.1.-" evidence="13"/>
<dbReference type="CDD" id="cd01584">
    <property type="entry name" value="AcnA_Mitochondrial"/>
    <property type="match status" value="1"/>
</dbReference>
<dbReference type="SUPFAM" id="SSF53732">
    <property type="entry name" value="Aconitase iron-sulfur domain"/>
    <property type="match status" value="1"/>
</dbReference>
<dbReference type="Gene3D" id="3.30.499.10">
    <property type="entry name" value="Aconitase, domain 3"/>
    <property type="match status" value="2"/>
</dbReference>
<comment type="caution">
    <text evidence="17">The sequence shown here is derived from an EMBL/GenBank/DDBJ whole genome shotgun (WGS) entry which is preliminary data.</text>
</comment>
<evidence type="ECO:0000256" key="3">
    <source>
        <dbReference type="ARBA" id="ARBA00007185"/>
    </source>
</evidence>
<keyword evidence="11 13" id="KW-0456">Lyase</keyword>
<keyword evidence="6 13" id="KW-0479">Metal-binding</keyword>
<evidence type="ECO:0000256" key="12">
    <source>
        <dbReference type="ARBA" id="ARBA00023501"/>
    </source>
</evidence>
<dbReference type="InterPro" id="IPR001030">
    <property type="entry name" value="Acoase/IPM_deHydtase_lsu_aba"/>
</dbReference>
<dbReference type="InterPro" id="IPR050926">
    <property type="entry name" value="Aconitase/IPM_isomerase"/>
</dbReference>
<comment type="similarity">
    <text evidence="3 13">Belongs to the aconitase/IPM isomerase family.</text>
</comment>
<feature type="region of interest" description="Disordered" evidence="14">
    <location>
        <begin position="525"/>
        <end position="548"/>
    </location>
</feature>
<keyword evidence="8 13" id="KW-0408">Iron</keyword>
<evidence type="ECO:0000256" key="6">
    <source>
        <dbReference type="ARBA" id="ARBA00022723"/>
    </source>
</evidence>
<dbReference type="Proteomes" id="UP000293823">
    <property type="component" value="Unassembled WGS sequence"/>
</dbReference>
<evidence type="ECO:0000313" key="17">
    <source>
        <dbReference type="EMBL" id="RYO48521.1"/>
    </source>
</evidence>
<feature type="domain" description="Aconitase A/isopropylmalate dehydratase small subunit swivel" evidence="16">
    <location>
        <begin position="583"/>
        <end position="711"/>
    </location>
</feature>
<dbReference type="Gene3D" id="3.20.19.10">
    <property type="entry name" value="Aconitase, domain 4"/>
    <property type="match status" value="1"/>
</dbReference>
<evidence type="ECO:0000256" key="5">
    <source>
        <dbReference type="ARBA" id="ARBA00022532"/>
    </source>
</evidence>
<dbReference type="InterPro" id="IPR015931">
    <property type="entry name" value="Acnase/IPM_dHydase_lsu_aba_1/3"/>
</dbReference>
<comment type="subcellular location">
    <subcellularLocation>
        <location evidence="1 13">Mitochondrion</location>
    </subcellularLocation>
</comment>
<dbReference type="EMBL" id="PEJP01000048">
    <property type="protein sequence ID" value="RYO48521.1"/>
    <property type="molecule type" value="Genomic_DNA"/>
</dbReference>
<dbReference type="PANTHER" id="PTHR43160">
    <property type="entry name" value="ACONITATE HYDRATASE B"/>
    <property type="match status" value="1"/>
</dbReference>
<dbReference type="GO" id="GO:0046872">
    <property type="term" value="F:metal ion binding"/>
    <property type="evidence" value="ECO:0007669"/>
    <property type="project" value="UniProtKB-UniRule"/>
</dbReference>
<dbReference type="GO" id="GO:0005739">
    <property type="term" value="C:mitochondrion"/>
    <property type="evidence" value="ECO:0007669"/>
    <property type="project" value="UniProtKB-SubCell"/>
</dbReference>
<dbReference type="GO" id="GO:0006099">
    <property type="term" value="P:tricarboxylic acid cycle"/>
    <property type="evidence" value="ECO:0007669"/>
    <property type="project" value="UniProtKB-KW"/>
</dbReference>
<evidence type="ECO:0000256" key="4">
    <source>
        <dbReference type="ARBA" id="ARBA00015940"/>
    </source>
</evidence>
<dbReference type="FunFam" id="3.30.499.10:FF:000004">
    <property type="entry name" value="Aconitate hydratase, mitochondrial"/>
    <property type="match status" value="1"/>
</dbReference>
<evidence type="ECO:0000256" key="10">
    <source>
        <dbReference type="ARBA" id="ARBA00023128"/>
    </source>
</evidence>
<dbReference type="FunFam" id="3.40.1060.10:FF:000001">
    <property type="entry name" value="Aconitate hydratase, mitochondrial"/>
    <property type="match status" value="1"/>
</dbReference>
<dbReference type="Pfam" id="PF00694">
    <property type="entry name" value="Aconitase_C"/>
    <property type="match status" value="1"/>
</dbReference>
<evidence type="ECO:0000256" key="7">
    <source>
        <dbReference type="ARBA" id="ARBA00022946"/>
    </source>
</evidence>
<dbReference type="PRINTS" id="PR00415">
    <property type="entry name" value="ACONITASE"/>
</dbReference>
<evidence type="ECO:0000259" key="15">
    <source>
        <dbReference type="Pfam" id="PF00330"/>
    </source>
</evidence>
<dbReference type="InterPro" id="IPR015928">
    <property type="entry name" value="Aconitase/3IPM_dehydase_swvl"/>
</dbReference>
<dbReference type="OrthoDB" id="2224430at2759"/>
<keyword evidence="10 13" id="KW-0496">Mitochondrion</keyword>
<dbReference type="InterPro" id="IPR015932">
    <property type="entry name" value="Aconitase_dom2"/>
</dbReference>
<keyword evidence="7 13" id="KW-0809">Transit peptide</keyword>
<dbReference type="FunFam" id="3.20.19.10:FF:000002">
    <property type="entry name" value="Aconitate hydratase, mitochondrial"/>
    <property type="match status" value="1"/>
</dbReference>
<dbReference type="NCBIfam" id="NF005558">
    <property type="entry name" value="PRK07229.1"/>
    <property type="match status" value="1"/>
</dbReference>
<dbReference type="FunFam" id="3.30.499.10:FF:000003">
    <property type="entry name" value="Aconitate hydratase, mitochondrial"/>
    <property type="match status" value="1"/>
</dbReference>
<dbReference type="NCBIfam" id="TIGR01340">
    <property type="entry name" value="aconitase_mito"/>
    <property type="match status" value="1"/>
</dbReference>
<evidence type="ECO:0000256" key="11">
    <source>
        <dbReference type="ARBA" id="ARBA00023239"/>
    </source>
</evidence>
<protein>
    <recommendedName>
        <fullName evidence="4 13">Aconitate hydratase, mitochondrial</fullName>
        <shortName evidence="13">Aconitase</shortName>
        <ecNumber evidence="13">4.2.1.-</ecNumber>
    </recommendedName>
</protein>
<evidence type="ECO:0000256" key="13">
    <source>
        <dbReference type="RuleBase" id="RU362107"/>
    </source>
</evidence>